<feature type="region of interest" description="Disordered" evidence="2">
    <location>
        <begin position="36"/>
        <end position="70"/>
    </location>
</feature>
<keyword evidence="4" id="KW-1185">Reference proteome</keyword>
<feature type="compositionally biased region" description="Polar residues" evidence="2">
    <location>
        <begin position="398"/>
        <end position="410"/>
    </location>
</feature>
<comment type="caution">
    <text evidence="3">The sequence shown here is derived from an EMBL/GenBank/DDBJ whole genome shotgun (WGS) entry which is preliminary data.</text>
</comment>
<accession>A0AA36ME53</accession>
<proteinExistence type="predicted"/>
<reference evidence="3" key="1">
    <citation type="submission" date="2023-07" db="EMBL/GenBank/DDBJ databases">
        <authorList>
            <consortium name="CYATHOMIX"/>
        </authorList>
    </citation>
    <scope>NUCLEOTIDE SEQUENCE</scope>
    <source>
        <strain evidence="3">N/A</strain>
    </source>
</reference>
<evidence type="ECO:0000313" key="4">
    <source>
        <dbReference type="Proteomes" id="UP001176961"/>
    </source>
</evidence>
<dbReference type="AlphaFoldDB" id="A0AA36ME53"/>
<feature type="coiled-coil region" evidence="1">
    <location>
        <begin position="110"/>
        <end position="137"/>
    </location>
</feature>
<organism evidence="3 4">
    <name type="scientific">Cylicocyclus nassatus</name>
    <name type="common">Nematode worm</name>
    <dbReference type="NCBI Taxonomy" id="53992"/>
    <lineage>
        <taxon>Eukaryota</taxon>
        <taxon>Metazoa</taxon>
        <taxon>Ecdysozoa</taxon>
        <taxon>Nematoda</taxon>
        <taxon>Chromadorea</taxon>
        <taxon>Rhabditida</taxon>
        <taxon>Rhabditina</taxon>
        <taxon>Rhabditomorpha</taxon>
        <taxon>Strongyloidea</taxon>
        <taxon>Strongylidae</taxon>
        <taxon>Cylicocyclus</taxon>
    </lineage>
</organism>
<dbReference type="Proteomes" id="UP001176961">
    <property type="component" value="Unassembled WGS sequence"/>
</dbReference>
<feature type="compositionally biased region" description="Polar residues" evidence="2">
    <location>
        <begin position="36"/>
        <end position="47"/>
    </location>
</feature>
<protein>
    <submittedName>
        <fullName evidence="3">Uncharacterized protein</fullName>
    </submittedName>
</protein>
<name>A0AA36ME53_CYLNA</name>
<evidence type="ECO:0000313" key="3">
    <source>
        <dbReference type="EMBL" id="CAJ0606723.1"/>
    </source>
</evidence>
<keyword evidence="1" id="KW-0175">Coiled coil</keyword>
<feature type="region of interest" description="Disordered" evidence="2">
    <location>
        <begin position="393"/>
        <end position="427"/>
    </location>
</feature>
<sequence>MTSRINYGPRLDCFKSASSLQEAQLRDELNTIEKSMSGISGNTFSSEISKEETSQRSSRTGRSAQESSDFTIPDASRETRLFRLLHCQIKYVKRLIRFMSLSRMSLVRVLVDAHRALDTIEELLEKTEKEISLALNSLEYRIVSEDSYSTAHIMNVYEILQPILQRFAALQELRSGLFPLKEKVPRNDGTTNLLKINANAVKQLTDQLNRLDLLHYSRQEQTLSGVTTTELSVLVAEIATAMSSLRHSLDVMDKFLYKSQAWHKLKLELNLQTSGIERFFLNQCPPVTLNEYLKNKCPSSAQTSAETTTSKAVRHASQQCSASKTSQGIRLQPWTSTSTLSTIRTSCVSTSEVLSGKMTSDIIRSYAPTLQDNDEVNVDPGITRKLLRDVSKPKEYNTGRSSAETLSDYSSFEEAELNPSSKKTLKKKHRGEYVALSELGLEETLSPEREDLHTALTCESQDHVNANGNNTTSDALLMTAAGDTPYSGRNSDTYAENTF</sequence>
<evidence type="ECO:0000256" key="1">
    <source>
        <dbReference type="SAM" id="Coils"/>
    </source>
</evidence>
<dbReference type="EMBL" id="CATQJL010000316">
    <property type="protein sequence ID" value="CAJ0606723.1"/>
    <property type="molecule type" value="Genomic_DNA"/>
</dbReference>
<gene>
    <name evidence="3" type="ORF">CYNAS_LOCUS18706</name>
</gene>
<evidence type="ECO:0000256" key="2">
    <source>
        <dbReference type="SAM" id="MobiDB-lite"/>
    </source>
</evidence>
<feature type="compositionally biased region" description="Polar residues" evidence="2">
    <location>
        <begin position="55"/>
        <end position="70"/>
    </location>
</feature>